<gene>
    <name evidence="2" type="ORF">O181_027636</name>
</gene>
<dbReference type="Proteomes" id="UP000765509">
    <property type="component" value="Unassembled WGS sequence"/>
</dbReference>
<evidence type="ECO:0000256" key="1">
    <source>
        <dbReference type="SAM" id="MobiDB-lite"/>
    </source>
</evidence>
<dbReference type="AlphaFoldDB" id="A0A9Q3CMQ1"/>
<accession>A0A9Q3CMQ1</accession>
<proteinExistence type="predicted"/>
<reference evidence="2" key="1">
    <citation type="submission" date="2021-03" db="EMBL/GenBank/DDBJ databases">
        <title>Draft genome sequence of rust myrtle Austropuccinia psidii MF-1, a brazilian biotype.</title>
        <authorList>
            <person name="Quecine M.C."/>
            <person name="Pachon D.M.R."/>
            <person name="Bonatelli M.L."/>
            <person name="Correr F.H."/>
            <person name="Franceschini L.M."/>
            <person name="Leite T.F."/>
            <person name="Margarido G.R.A."/>
            <person name="Almeida C.A."/>
            <person name="Ferrarezi J.A."/>
            <person name="Labate C.A."/>
        </authorList>
    </citation>
    <scope>NUCLEOTIDE SEQUENCE</scope>
    <source>
        <strain evidence="2">MF-1</strain>
    </source>
</reference>
<name>A0A9Q3CMQ1_9BASI</name>
<keyword evidence="3" id="KW-1185">Reference proteome</keyword>
<feature type="compositionally biased region" description="Polar residues" evidence="1">
    <location>
        <begin position="67"/>
        <end position="80"/>
    </location>
</feature>
<feature type="compositionally biased region" description="Polar residues" evidence="1">
    <location>
        <begin position="42"/>
        <end position="52"/>
    </location>
</feature>
<comment type="caution">
    <text evidence="2">The sequence shown here is derived from an EMBL/GenBank/DDBJ whole genome shotgun (WGS) entry which is preliminary data.</text>
</comment>
<feature type="region of interest" description="Disordered" evidence="1">
    <location>
        <begin position="67"/>
        <end position="87"/>
    </location>
</feature>
<evidence type="ECO:0000313" key="2">
    <source>
        <dbReference type="EMBL" id="MBW0487921.1"/>
    </source>
</evidence>
<organism evidence="2 3">
    <name type="scientific">Austropuccinia psidii MF-1</name>
    <dbReference type="NCBI Taxonomy" id="1389203"/>
    <lineage>
        <taxon>Eukaryota</taxon>
        <taxon>Fungi</taxon>
        <taxon>Dikarya</taxon>
        <taxon>Basidiomycota</taxon>
        <taxon>Pucciniomycotina</taxon>
        <taxon>Pucciniomycetes</taxon>
        <taxon>Pucciniales</taxon>
        <taxon>Sphaerophragmiaceae</taxon>
        <taxon>Austropuccinia</taxon>
    </lineage>
</organism>
<evidence type="ECO:0000313" key="3">
    <source>
        <dbReference type="Proteomes" id="UP000765509"/>
    </source>
</evidence>
<feature type="region of interest" description="Disordered" evidence="1">
    <location>
        <begin position="1"/>
        <end position="52"/>
    </location>
</feature>
<sequence length="110" mass="11881">MAPQTTLKVPCEDDSVEEEQSNGIESVPSPLGASEVTEGPTPAQSNQPVSHQSEQFLFSITQQMTQNMANRQADSSSEASRPSAFENASMKAPHCIYGTRTFKVGTFIQS</sequence>
<protein>
    <submittedName>
        <fullName evidence="2">Uncharacterized protein</fullName>
    </submittedName>
</protein>
<dbReference type="EMBL" id="AVOT02009348">
    <property type="protein sequence ID" value="MBW0487921.1"/>
    <property type="molecule type" value="Genomic_DNA"/>
</dbReference>